<accession>A0A5M3N5B6</accession>
<sequence>MEKQTMQVREVLSEREAEITGPEPLTPEAQAKAQAQEDIVSHLLPAMISRFKAVRIMQLHAIGPGEVLDGQHMAQKESRYKEQVDKLELELAQVQRSHDAPTTLSRDQTINSFTAVEDLHAKHEDTARKLEQVQAKETELKNIEKTKAEHAAAVEALKGQDAGALKVKGEEVDALMTTLKEENESNATSFRSELSEASATLEKPHQEREEACGKLQKEYEEALSSADGRTPRSQAFKFRIEVEALKAKDEQISTDMSRPEEYYNELTELRTSHGEATQKRAFMEDMNLKKELAILQEESEDKAENEEAANLRR</sequence>
<evidence type="ECO:0000313" key="2">
    <source>
        <dbReference type="EMBL" id="EIW86045.1"/>
    </source>
</evidence>
<evidence type="ECO:0000313" key="3">
    <source>
        <dbReference type="Proteomes" id="UP000053558"/>
    </source>
</evidence>
<dbReference type="RefSeq" id="XP_007762997.1">
    <property type="nucleotide sequence ID" value="XM_007764807.1"/>
</dbReference>
<keyword evidence="3" id="KW-1185">Reference proteome</keyword>
<dbReference type="GeneID" id="19202462"/>
<evidence type="ECO:0000256" key="1">
    <source>
        <dbReference type="SAM" id="Coils"/>
    </source>
</evidence>
<feature type="coiled-coil region" evidence="1">
    <location>
        <begin position="77"/>
        <end position="160"/>
    </location>
</feature>
<dbReference type="EMBL" id="JH711573">
    <property type="protein sequence ID" value="EIW86045.1"/>
    <property type="molecule type" value="Genomic_DNA"/>
</dbReference>
<dbReference type="AlphaFoldDB" id="A0A5M3N5B6"/>
<dbReference type="KEGG" id="cput:CONPUDRAFT_148166"/>
<organism evidence="2 3">
    <name type="scientific">Coniophora puteana (strain RWD-64-598)</name>
    <name type="common">Brown rot fungus</name>
    <dbReference type="NCBI Taxonomy" id="741705"/>
    <lineage>
        <taxon>Eukaryota</taxon>
        <taxon>Fungi</taxon>
        <taxon>Dikarya</taxon>
        <taxon>Basidiomycota</taxon>
        <taxon>Agaricomycotina</taxon>
        <taxon>Agaricomycetes</taxon>
        <taxon>Agaricomycetidae</taxon>
        <taxon>Boletales</taxon>
        <taxon>Coniophorineae</taxon>
        <taxon>Coniophoraceae</taxon>
        <taxon>Coniophora</taxon>
    </lineage>
</organism>
<gene>
    <name evidence="2" type="ORF">CONPUDRAFT_148166</name>
</gene>
<comment type="caution">
    <text evidence="2">The sequence shown here is derived from an EMBL/GenBank/DDBJ whole genome shotgun (WGS) entry which is preliminary data.</text>
</comment>
<protein>
    <submittedName>
        <fullName evidence="2">Uncharacterized protein</fullName>
    </submittedName>
</protein>
<keyword evidence="1" id="KW-0175">Coiled coil</keyword>
<proteinExistence type="predicted"/>
<reference evidence="3" key="1">
    <citation type="journal article" date="2012" name="Science">
        <title>The Paleozoic origin of enzymatic lignin decomposition reconstructed from 31 fungal genomes.</title>
        <authorList>
            <person name="Floudas D."/>
            <person name="Binder M."/>
            <person name="Riley R."/>
            <person name="Barry K."/>
            <person name="Blanchette R.A."/>
            <person name="Henrissat B."/>
            <person name="Martinez A.T."/>
            <person name="Otillar R."/>
            <person name="Spatafora J.W."/>
            <person name="Yadav J.S."/>
            <person name="Aerts A."/>
            <person name="Benoit I."/>
            <person name="Boyd A."/>
            <person name="Carlson A."/>
            <person name="Copeland A."/>
            <person name="Coutinho P.M."/>
            <person name="de Vries R.P."/>
            <person name="Ferreira P."/>
            <person name="Findley K."/>
            <person name="Foster B."/>
            <person name="Gaskell J."/>
            <person name="Glotzer D."/>
            <person name="Gorecki P."/>
            <person name="Heitman J."/>
            <person name="Hesse C."/>
            <person name="Hori C."/>
            <person name="Igarashi K."/>
            <person name="Jurgens J.A."/>
            <person name="Kallen N."/>
            <person name="Kersten P."/>
            <person name="Kohler A."/>
            <person name="Kuees U."/>
            <person name="Kumar T.K.A."/>
            <person name="Kuo A."/>
            <person name="LaButti K."/>
            <person name="Larrondo L.F."/>
            <person name="Lindquist E."/>
            <person name="Ling A."/>
            <person name="Lombard V."/>
            <person name="Lucas S."/>
            <person name="Lundell T."/>
            <person name="Martin R."/>
            <person name="McLaughlin D.J."/>
            <person name="Morgenstern I."/>
            <person name="Morin E."/>
            <person name="Murat C."/>
            <person name="Nagy L.G."/>
            <person name="Nolan M."/>
            <person name="Ohm R.A."/>
            <person name="Patyshakuliyeva A."/>
            <person name="Rokas A."/>
            <person name="Ruiz-Duenas F.J."/>
            <person name="Sabat G."/>
            <person name="Salamov A."/>
            <person name="Samejima M."/>
            <person name="Schmutz J."/>
            <person name="Slot J.C."/>
            <person name="St John F."/>
            <person name="Stenlid J."/>
            <person name="Sun H."/>
            <person name="Sun S."/>
            <person name="Syed K."/>
            <person name="Tsang A."/>
            <person name="Wiebenga A."/>
            <person name="Young D."/>
            <person name="Pisabarro A."/>
            <person name="Eastwood D.C."/>
            <person name="Martin F."/>
            <person name="Cullen D."/>
            <person name="Grigoriev I.V."/>
            <person name="Hibbett D.S."/>
        </authorList>
    </citation>
    <scope>NUCLEOTIDE SEQUENCE [LARGE SCALE GENOMIC DNA]</scope>
    <source>
        <strain evidence="3">RWD-64-598 SS2</strain>
    </source>
</reference>
<dbReference type="Proteomes" id="UP000053558">
    <property type="component" value="Unassembled WGS sequence"/>
</dbReference>
<name>A0A5M3N5B6_CONPW</name>